<protein>
    <submittedName>
        <fullName evidence="1">Uncharacterized protein</fullName>
    </submittedName>
</protein>
<keyword evidence="2" id="KW-1185">Reference proteome</keyword>
<proteinExistence type="predicted"/>
<dbReference type="HOGENOM" id="CLU_2658812_0_0_1"/>
<evidence type="ECO:0000313" key="2">
    <source>
        <dbReference type="Proteomes" id="UP000008022"/>
    </source>
</evidence>
<dbReference type="EnsemblPlants" id="ORUFI10G02890.2">
    <property type="protein sequence ID" value="ORUFI10G02890.2"/>
    <property type="gene ID" value="ORUFI10G02890"/>
</dbReference>
<evidence type="ECO:0000313" key="1">
    <source>
        <dbReference type="EnsemblPlants" id="ORUFI10G02890.2"/>
    </source>
</evidence>
<dbReference type="Proteomes" id="UP000008022">
    <property type="component" value="Unassembled WGS sequence"/>
</dbReference>
<accession>A0A0E0QWF9</accession>
<organism evidence="1 2">
    <name type="scientific">Oryza rufipogon</name>
    <name type="common">Brownbeard rice</name>
    <name type="synonym">Asian wild rice</name>
    <dbReference type="NCBI Taxonomy" id="4529"/>
    <lineage>
        <taxon>Eukaryota</taxon>
        <taxon>Viridiplantae</taxon>
        <taxon>Streptophyta</taxon>
        <taxon>Embryophyta</taxon>
        <taxon>Tracheophyta</taxon>
        <taxon>Spermatophyta</taxon>
        <taxon>Magnoliopsida</taxon>
        <taxon>Liliopsida</taxon>
        <taxon>Poales</taxon>
        <taxon>Poaceae</taxon>
        <taxon>BOP clade</taxon>
        <taxon>Oryzoideae</taxon>
        <taxon>Oryzeae</taxon>
        <taxon>Oryzinae</taxon>
        <taxon>Oryza</taxon>
    </lineage>
</organism>
<reference evidence="1" key="2">
    <citation type="submission" date="2015-06" db="UniProtKB">
        <authorList>
            <consortium name="EnsemblPlants"/>
        </authorList>
    </citation>
    <scope>IDENTIFICATION</scope>
</reference>
<dbReference type="AlphaFoldDB" id="A0A0E0QWF9"/>
<sequence length="76" mass="8503">MHDIGENKRLAHGAVDGVCHVCVLLQSLQCLRSENFTKRPAASRVIRSRYFTCRPLKRPDIPCKGVKNLTGQDGHC</sequence>
<dbReference type="Gramene" id="ORUFI10G02890.2">
    <property type="protein sequence ID" value="ORUFI10G02890.2"/>
    <property type="gene ID" value="ORUFI10G02890"/>
</dbReference>
<reference evidence="2" key="1">
    <citation type="submission" date="2013-06" db="EMBL/GenBank/DDBJ databases">
        <authorList>
            <person name="Zhao Q."/>
        </authorList>
    </citation>
    <scope>NUCLEOTIDE SEQUENCE</scope>
    <source>
        <strain evidence="2">cv. W1943</strain>
    </source>
</reference>
<name>A0A0E0QWF9_ORYRU</name>